<evidence type="ECO:0000259" key="5">
    <source>
        <dbReference type="Pfam" id="PF00501"/>
    </source>
</evidence>
<protein>
    <recommendedName>
        <fullName evidence="5">AMP-dependent synthetase/ligase domain-containing protein</fullName>
    </recommendedName>
</protein>
<name>A0A6G0XDG7_9STRA</name>
<dbReference type="Gene3D" id="3.40.50.12780">
    <property type="entry name" value="N-terminal domain of ligase-like"/>
    <property type="match status" value="1"/>
</dbReference>
<evidence type="ECO:0000256" key="2">
    <source>
        <dbReference type="ARBA" id="ARBA00022832"/>
    </source>
</evidence>
<evidence type="ECO:0000256" key="4">
    <source>
        <dbReference type="SAM" id="MobiDB-lite"/>
    </source>
</evidence>
<dbReference type="EMBL" id="VJMJ01000079">
    <property type="protein sequence ID" value="KAF0738206.1"/>
    <property type="molecule type" value="Genomic_DNA"/>
</dbReference>
<accession>A0A6G0XDG7</accession>
<organism evidence="6 7">
    <name type="scientific">Aphanomyces euteiches</name>
    <dbReference type="NCBI Taxonomy" id="100861"/>
    <lineage>
        <taxon>Eukaryota</taxon>
        <taxon>Sar</taxon>
        <taxon>Stramenopiles</taxon>
        <taxon>Oomycota</taxon>
        <taxon>Saprolegniomycetes</taxon>
        <taxon>Saprolegniales</taxon>
        <taxon>Verrucalvaceae</taxon>
        <taxon>Aphanomyces</taxon>
    </lineage>
</organism>
<keyword evidence="7" id="KW-1185">Reference proteome</keyword>
<dbReference type="GO" id="GO:0005783">
    <property type="term" value="C:endoplasmic reticulum"/>
    <property type="evidence" value="ECO:0007669"/>
    <property type="project" value="TreeGrafter"/>
</dbReference>
<reference evidence="6 7" key="1">
    <citation type="submission" date="2019-07" db="EMBL/GenBank/DDBJ databases">
        <title>Genomics analysis of Aphanomyces spp. identifies a new class of oomycete effector associated with host adaptation.</title>
        <authorList>
            <person name="Gaulin E."/>
        </authorList>
    </citation>
    <scope>NUCLEOTIDE SEQUENCE [LARGE SCALE GENOMIC DNA]</scope>
    <source>
        <strain evidence="6 7">ATCC 201684</strain>
    </source>
</reference>
<evidence type="ECO:0000313" key="6">
    <source>
        <dbReference type="EMBL" id="KAF0738206.1"/>
    </source>
</evidence>
<sequence length="682" mass="75890">MAILTPRRQSTASIDESTSANASAGAAPQTQPSYIATNVDQIVQVRPAAPTTRSVKDDVPPSMTLIQAFQRTVARYGYQKAMHEKWGDKWYSITWRHYYSRAQDFMKSLVHLGVLQHDVIAIAGYNSIEWNIAYMGTIMAGATATGIYVNSPRDLCHFIASHAEARVIVCDSVAQVEKFLSVKASLPLLKAIVLWHDDVPSTYPSYMPIYGWKAFLEQGANITRGTVLRRMQAILPGQCASIVFTSGTRGLPKGVMVSHDNFCFNAWSFQQTFERDYSTRLSNRDELISYLPLAHVTAQFMDIILPIWCGYEVHFAPRDAMRGTLGKTLKEVRPTRFISIPGIWDKMADKLREVQHTNKGLKKQLVSFATSRAWKKTVQSQFGMSNSKPCGVGIAEKLVLSRVKAALGLDRCKTFSVTAAPIRPETVEYYGGLDMPILEFFGASETGGVATMSVMQCWKMGSVGRALPGTEVRIKKDTRELLVRGRNVMMGYLKDENETKIVLDDEGWLHSGDTAVVDDDGFCSITGSLKEMVTTAGGEVIAPLTLERVLKNAIPILSQAIVMGEQREFLLALFTLRVQFDSDDRPTDDLDPEVVQVLRSIKSKATTVTEARDCPKLLVYLDNKLRDVNKATSKLSFGNFIQKYVILPRDFAVIGGELTPTLKVRRHAVMSKYADLIETTYA</sequence>
<evidence type="ECO:0000256" key="1">
    <source>
        <dbReference type="ARBA" id="ARBA00022598"/>
    </source>
</evidence>
<dbReference type="PANTHER" id="PTHR43272:SF32">
    <property type="entry name" value="AMP-DEPENDENT SYNTHETASE_LIGASE DOMAIN-CONTAINING PROTEIN"/>
    <property type="match status" value="1"/>
</dbReference>
<comment type="caution">
    <text evidence="6">The sequence shown here is derived from an EMBL/GenBank/DDBJ whole genome shotgun (WGS) entry which is preliminary data.</text>
</comment>
<keyword evidence="1" id="KW-0436">Ligase</keyword>
<feature type="compositionally biased region" description="Polar residues" evidence="4">
    <location>
        <begin position="7"/>
        <end position="29"/>
    </location>
</feature>
<dbReference type="GO" id="GO:0004467">
    <property type="term" value="F:long-chain fatty acid-CoA ligase activity"/>
    <property type="evidence" value="ECO:0007669"/>
    <property type="project" value="TreeGrafter"/>
</dbReference>
<feature type="region of interest" description="Disordered" evidence="4">
    <location>
        <begin position="1"/>
        <end position="29"/>
    </location>
</feature>
<dbReference type="InterPro" id="IPR000873">
    <property type="entry name" value="AMP-dep_synth/lig_dom"/>
</dbReference>
<dbReference type="InterPro" id="IPR042099">
    <property type="entry name" value="ANL_N_sf"/>
</dbReference>
<dbReference type="AlphaFoldDB" id="A0A6G0XDG7"/>
<dbReference type="Proteomes" id="UP000481153">
    <property type="component" value="Unassembled WGS sequence"/>
</dbReference>
<keyword evidence="2" id="KW-0276">Fatty acid metabolism</keyword>
<evidence type="ECO:0000313" key="7">
    <source>
        <dbReference type="Proteomes" id="UP000481153"/>
    </source>
</evidence>
<feature type="domain" description="AMP-dependent synthetase/ligase" evidence="5">
    <location>
        <begin position="69"/>
        <end position="493"/>
    </location>
</feature>
<dbReference type="GO" id="GO:0016020">
    <property type="term" value="C:membrane"/>
    <property type="evidence" value="ECO:0007669"/>
    <property type="project" value="TreeGrafter"/>
</dbReference>
<proteinExistence type="predicted"/>
<dbReference type="Pfam" id="PF00501">
    <property type="entry name" value="AMP-binding"/>
    <property type="match status" value="1"/>
</dbReference>
<keyword evidence="3" id="KW-0443">Lipid metabolism</keyword>
<dbReference type="SUPFAM" id="SSF56801">
    <property type="entry name" value="Acetyl-CoA synthetase-like"/>
    <property type="match status" value="1"/>
</dbReference>
<gene>
    <name evidence="6" type="ORF">Ae201684_006181</name>
</gene>
<evidence type="ECO:0000256" key="3">
    <source>
        <dbReference type="ARBA" id="ARBA00023098"/>
    </source>
</evidence>
<dbReference type="PANTHER" id="PTHR43272">
    <property type="entry name" value="LONG-CHAIN-FATTY-ACID--COA LIGASE"/>
    <property type="match status" value="1"/>
</dbReference>
<dbReference type="VEuPathDB" id="FungiDB:AeMF1_005403"/>